<dbReference type="Gene3D" id="1.25.40.10">
    <property type="entry name" value="Tetratricopeptide repeat domain"/>
    <property type="match status" value="1"/>
</dbReference>
<sequence length="206" mass="24075">MLGGFGSINHMIVTLRNNKKLMPNRRSYFKPSSYQVIKAEYNKAAGATFNFKKATPAQLKKIRACIIQKRKREARNFVIIICVAIPLIGFGIFKTFQSFSFSTQKTDEQSIKAKNEEQYMFYIKDGDSWLLKQHYFNAVFQYKKALQLFPSDFEANYRLALAYSYRCQYDFEDCGIGMKLTQKLEDQFPSNQNIKKIKSVFVHWGE</sequence>
<protein>
    <recommendedName>
        <fullName evidence="4">Tetratricopeptide repeat-containing protein</fullName>
    </recommendedName>
</protein>
<dbReference type="Proteomes" id="UP000184172">
    <property type="component" value="Unassembled WGS sequence"/>
</dbReference>
<gene>
    <name evidence="2" type="ORF">SAMN04487908_108105</name>
</gene>
<keyword evidence="1" id="KW-0812">Transmembrane</keyword>
<keyword evidence="1" id="KW-0472">Membrane</keyword>
<feature type="transmembrane region" description="Helical" evidence="1">
    <location>
        <begin position="77"/>
        <end position="96"/>
    </location>
</feature>
<evidence type="ECO:0000313" key="3">
    <source>
        <dbReference type="Proteomes" id="UP000184172"/>
    </source>
</evidence>
<dbReference type="EMBL" id="FQYV01000008">
    <property type="protein sequence ID" value="SHJ03450.1"/>
    <property type="molecule type" value="Genomic_DNA"/>
</dbReference>
<evidence type="ECO:0000313" key="2">
    <source>
        <dbReference type="EMBL" id="SHJ03450.1"/>
    </source>
</evidence>
<dbReference type="InterPro" id="IPR011990">
    <property type="entry name" value="TPR-like_helical_dom_sf"/>
</dbReference>
<accession>A0A1M6G0J1</accession>
<keyword evidence="1" id="KW-1133">Transmembrane helix</keyword>
<reference evidence="3" key="1">
    <citation type="submission" date="2016-11" db="EMBL/GenBank/DDBJ databases">
        <authorList>
            <person name="Varghese N."/>
            <person name="Submissions S."/>
        </authorList>
    </citation>
    <scope>NUCLEOTIDE SEQUENCE [LARGE SCALE GENOMIC DNA]</scope>
    <source>
        <strain evidence="3">DSM 26349</strain>
    </source>
</reference>
<dbReference type="STRING" id="797419.SAMN05216556_1099"/>
<dbReference type="AlphaFoldDB" id="A0A1M6G0J1"/>
<organism evidence="2 3">
    <name type="scientific">Aequorivita viscosa</name>
    <dbReference type="NCBI Taxonomy" id="797419"/>
    <lineage>
        <taxon>Bacteria</taxon>
        <taxon>Pseudomonadati</taxon>
        <taxon>Bacteroidota</taxon>
        <taxon>Flavobacteriia</taxon>
        <taxon>Flavobacteriales</taxon>
        <taxon>Flavobacteriaceae</taxon>
        <taxon>Aequorivita</taxon>
    </lineage>
</organism>
<dbReference type="SUPFAM" id="SSF48452">
    <property type="entry name" value="TPR-like"/>
    <property type="match status" value="1"/>
</dbReference>
<name>A0A1M6G0J1_9FLAO</name>
<proteinExistence type="predicted"/>
<evidence type="ECO:0000256" key="1">
    <source>
        <dbReference type="SAM" id="Phobius"/>
    </source>
</evidence>
<evidence type="ECO:0008006" key="4">
    <source>
        <dbReference type="Google" id="ProtNLM"/>
    </source>
</evidence>
<keyword evidence="3" id="KW-1185">Reference proteome</keyword>